<dbReference type="InterPro" id="IPR036188">
    <property type="entry name" value="FAD/NAD-bd_sf"/>
</dbReference>
<sequence length="422" mass="43158">MSLGHICVVGDGLAGNMFARRLLTYLPQAQITVFGADTAPAYNRVLLPDVLAGRTDRSLLALPTPEGPGLRLRTGARVSRIDRAAKTVTTASGDSEHYDTLVLATGANPVLPALTGLRDPSGPGGLREGVHTLRTLADLDGLRPAALAAHRAVVIGGGLLGVQCARALISLGPKVELLHQGPHLLDHRIDDVAGAILARTLRGHGVEVHTECRVRGVITADGVADGPGPARGVRLADGVTLDCDLVLFACGAAPASAPAVAAGLAVRPSTGGVIVDDWLRTVTDTAVYAIGDCAAPISGAWPGLAAPALAQAEFLAARLAGRPTRTPRYQGAGSVIRLGGDGLDLAVLDAHEPLERPRTVRLVDPVAGTYRSVTVGGGRLLGSVLVGDVSAAAHLSHLLTRPGPLPADPLDLLIAPVKGSHP</sequence>
<name>W9E4E1_9ACTN</name>
<keyword evidence="2" id="KW-0285">Flavoprotein</keyword>
<evidence type="ECO:0000259" key="4">
    <source>
        <dbReference type="Pfam" id="PF07992"/>
    </source>
</evidence>
<accession>W9E4E1</accession>
<dbReference type="OrthoDB" id="9768666at2"/>
<keyword evidence="6" id="KW-1185">Reference proteome</keyword>
<dbReference type="Proteomes" id="UP000019485">
    <property type="component" value="Unassembled WGS sequence"/>
</dbReference>
<comment type="cofactor">
    <cofactor evidence="1">
        <name>FAD</name>
        <dbReference type="ChEBI" id="CHEBI:57692"/>
    </cofactor>
</comment>
<evidence type="ECO:0000313" key="5">
    <source>
        <dbReference type="EMBL" id="ETA71022.1"/>
    </source>
</evidence>
<evidence type="ECO:0000256" key="3">
    <source>
        <dbReference type="ARBA" id="ARBA00022827"/>
    </source>
</evidence>
<organism evidence="5 6">
    <name type="scientific">Actinospica robiniae DSM 44927</name>
    <dbReference type="NCBI Taxonomy" id="479430"/>
    <lineage>
        <taxon>Bacteria</taxon>
        <taxon>Bacillati</taxon>
        <taxon>Actinomycetota</taxon>
        <taxon>Actinomycetes</taxon>
        <taxon>Catenulisporales</taxon>
        <taxon>Actinospicaceae</taxon>
        <taxon>Actinospica</taxon>
    </lineage>
</organism>
<dbReference type="PANTHER" id="PTHR43429">
    <property type="entry name" value="PYRIDINE NUCLEOTIDE-DISULFIDE OXIDOREDUCTASE DOMAIN-CONTAINING"/>
    <property type="match status" value="1"/>
</dbReference>
<dbReference type="EMBL" id="AZAN01000001">
    <property type="protein sequence ID" value="ETA71022.1"/>
    <property type="molecule type" value="Genomic_DNA"/>
</dbReference>
<dbReference type="Pfam" id="PF07992">
    <property type="entry name" value="Pyr_redox_2"/>
    <property type="match status" value="1"/>
</dbReference>
<dbReference type="PRINTS" id="PR00368">
    <property type="entry name" value="FADPNR"/>
</dbReference>
<keyword evidence="3" id="KW-0274">FAD</keyword>
<dbReference type="AlphaFoldDB" id="W9E4E1"/>
<gene>
    <name evidence="5" type="ORF">ActroDRAFT_0040</name>
</gene>
<evidence type="ECO:0000256" key="1">
    <source>
        <dbReference type="ARBA" id="ARBA00001974"/>
    </source>
</evidence>
<dbReference type="RefSeq" id="WP_051450064.1">
    <property type="nucleotide sequence ID" value="NZ_KI632511.1"/>
</dbReference>
<dbReference type="GO" id="GO:0016491">
    <property type="term" value="F:oxidoreductase activity"/>
    <property type="evidence" value="ECO:0007669"/>
    <property type="project" value="InterPro"/>
</dbReference>
<dbReference type="InterPro" id="IPR023753">
    <property type="entry name" value="FAD/NAD-binding_dom"/>
</dbReference>
<dbReference type="InterPro" id="IPR050260">
    <property type="entry name" value="FAD-bd_OxRdtase"/>
</dbReference>
<reference evidence="5 6" key="1">
    <citation type="submission" date="2013-08" db="EMBL/GenBank/DDBJ databases">
        <authorList>
            <consortium name="DOE Joint Genome Institute"/>
            <person name="Eisen J."/>
            <person name="Huntemann M."/>
            <person name="Han J."/>
            <person name="Chen A."/>
            <person name="Kyrpides N."/>
            <person name="Mavromatis K."/>
            <person name="Markowitz V."/>
            <person name="Palaniappan K."/>
            <person name="Ivanova N."/>
            <person name="Schaumberg A."/>
            <person name="Pati A."/>
            <person name="Liolios K."/>
            <person name="Nordberg H.P."/>
            <person name="Cantor M.N."/>
            <person name="Hua S.X."/>
            <person name="Woyke T."/>
        </authorList>
    </citation>
    <scope>NUCLEOTIDE SEQUENCE [LARGE SCALE GENOMIC DNA]</scope>
    <source>
        <strain evidence="5 6">DSM 44927</strain>
    </source>
</reference>
<dbReference type="SUPFAM" id="SSF51905">
    <property type="entry name" value="FAD/NAD(P)-binding domain"/>
    <property type="match status" value="2"/>
</dbReference>
<proteinExistence type="predicted"/>
<dbReference type="Gene3D" id="3.50.50.60">
    <property type="entry name" value="FAD/NAD(P)-binding domain"/>
    <property type="match status" value="2"/>
</dbReference>
<dbReference type="PATRIC" id="fig|479430.3.peg.43"/>
<evidence type="ECO:0000313" key="6">
    <source>
        <dbReference type="Proteomes" id="UP000019485"/>
    </source>
</evidence>
<comment type="caution">
    <text evidence="5">The sequence shown here is derived from an EMBL/GenBank/DDBJ whole genome shotgun (WGS) entry which is preliminary data.</text>
</comment>
<dbReference type="PANTHER" id="PTHR43429:SF3">
    <property type="entry name" value="NITRITE REDUCTASE [NAD(P)H]"/>
    <property type="match status" value="1"/>
</dbReference>
<dbReference type="PRINTS" id="PR00411">
    <property type="entry name" value="PNDRDTASEI"/>
</dbReference>
<dbReference type="HOGENOM" id="CLU_003291_4_4_11"/>
<evidence type="ECO:0000256" key="2">
    <source>
        <dbReference type="ARBA" id="ARBA00022630"/>
    </source>
</evidence>
<protein>
    <submittedName>
        <fullName evidence="5">NAD(P)H-nitrite reductase</fullName>
    </submittedName>
</protein>
<feature type="domain" description="FAD/NAD(P)-binding" evidence="4">
    <location>
        <begin position="5"/>
        <end position="312"/>
    </location>
</feature>